<sequence length="225" mass="25554">MVHAHSVIRNRLDEFLEEAARKNITFMASGHLENSARLDIFLNEASEKNFPLHFTPMDRALRGYGAFVLWMHLVVYLILKHIHRDVIYSPEEERSLREYVSSNVSAVTSRSISPRKGSEGVKEHVTSKKTTSRACSEAIKESKDSKEKGSRSKHGVSRKVKKESKIKGSHAKIDVSKKVKKGSKEKMSRKHDVGMKSKKTSKEKGSHEKNDVSKKSKKISKQKKL</sequence>
<keyword evidence="4" id="KW-1185">Reference proteome</keyword>
<organism evidence="3 4">
    <name type="scientific">Parelaphostrongylus tenuis</name>
    <name type="common">Meningeal worm</name>
    <dbReference type="NCBI Taxonomy" id="148309"/>
    <lineage>
        <taxon>Eukaryota</taxon>
        <taxon>Metazoa</taxon>
        <taxon>Ecdysozoa</taxon>
        <taxon>Nematoda</taxon>
        <taxon>Chromadorea</taxon>
        <taxon>Rhabditida</taxon>
        <taxon>Rhabditina</taxon>
        <taxon>Rhabditomorpha</taxon>
        <taxon>Strongyloidea</taxon>
        <taxon>Metastrongylidae</taxon>
        <taxon>Parelaphostrongylus</taxon>
    </lineage>
</organism>
<evidence type="ECO:0000256" key="2">
    <source>
        <dbReference type="SAM" id="Phobius"/>
    </source>
</evidence>
<name>A0AAD5QZ40_PARTN</name>
<feature type="compositionally biased region" description="Basic and acidic residues" evidence="1">
    <location>
        <begin position="138"/>
        <end position="150"/>
    </location>
</feature>
<evidence type="ECO:0000256" key="1">
    <source>
        <dbReference type="SAM" id="MobiDB-lite"/>
    </source>
</evidence>
<dbReference type="AlphaFoldDB" id="A0AAD5QZ40"/>
<evidence type="ECO:0000313" key="3">
    <source>
        <dbReference type="EMBL" id="KAJ1366512.1"/>
    </source>
</evidence>
<comment type="caution">
    <text evidence="3">The sequence shown here is derived from an EMBL/GenBank/DDBJ whole genome shotgun (WGS) entry which is preliminary data.</text>
</comment>
<reference evidence="3" key="1">
    <citation type="submission" date="2021-06" db="EMBL/GenBank/DDBJ databases">
        <title>Parelaphostrongylus tenuis whole genome reference sequence.</title>
        <authorList>
            <person name="Garwood T.J."/>
            <person name="Larsen P.A."/>
            <person name="Fountain-Jones N.M."/>
            <person name="Garbe J.R."/>
            <person name="Macchietto M.G."/>
            <person name="Kania S.A."/>
            <person name="Gerhold R.W."/>
            <person name="Richards J.E."/>
            <person name="Wolf T.M."/>
        </authorList>
    </citation>
    <scope>NUCLEOTIDE SEQUENCE</scope>
    <source>
        <strain evidence="3">MNPRO001-30</strain>
        <tissue evidence="3">Meninges</tissue>
    </source>
</reference>
<feature type="compositionally biased region" description="Basic residues" evidence="1">
    <location>
        <begin position="151"/>
        <end position="162"/>
    </location>
</feature>
<feature type="compositionally biased region" description="Basic residues" evidence="1">
    <location>
        <begin position="215"/>
        <end position="225"/>
    </location>
</feature>
<feature type="region of interest" description="Disordered" evidence="1">
    <location>
        <begin position="107"/>
        <end position="225"/>
    </location>
</feature>
<gene>
    <name evidence="3" type="ORF">KIN20_027190</name>
</gene>
<dbReference type="Proteomes" id="UP001196413">
    <property type="component" value="Unassembled WGS sequence"/>
</dbReference>
<keyword evidence="2" id="KW-0472">Membrane</keyword>
<feature type="compositionally biased region" description="Basic and acidic residues" evidence="1">
    <location>
        <begin position="116"/>
        <end position="126"/>
    </location>
</feature>
<evidence type="ECO:0000313" key="4">
    <source>
        <dbReference type="Proteomes" id="UP001196413"/>
    </source>
</evidence>
<keyword evidence="2" id="KW-1133">Transmembrane helix</keyword>
<protein>
    <submittedName>
        <fullName evidence="3">Uncharacterized protein</fullName>
    </submittedName>
</protein>
<accession>A0AAD5QZ40</accession>
<feature type="transmembrane region" description="Helical" evidence="2">
    <location>
        <begin position="61"/>
        <end position="79"/>
    </location>
</feature>
<feature type="compositionally biased region" description="Basic and acidic residues" evidence="1">
    <location>
        <begin position="163"/>
        <end position="214"/>
    </location>
</feature>
<dbReference type="EMBL" id="JAHQIW010005575">
    <property type="protein sequence ID" value="KAJ1366512.1"/>
    <property type="molecule type" value="Genomic_DNA"/>
</dbReference>
<proteinExistence type="predicted"/>
<keyword evidence="2" id="KW-0812">Transmembrane</keyword>